<feature type="compositionally biased region" description="Low complexity" evidence="1">
    <location>
        <begin position="1489"/>
        <end position="1501"/>
    </location>
</feature>
<feature type="compositionally biased region" description="Basic and acidic residues" evidence="1">
    <location>
        <begin position="38"/>
        <end position="56"/>
    </location>
</feature>
<feature type="compositionally biased region" description="Low complexity" evidence="1">
    <location>
        <begin position="189"/>
        <end position="219"/>
    </location>
</feature>
<dbReference type="InterPro" id="IPR035899">
    <property type="entry name" value="DBL_dom_sf"/>
</dbReference>
<feature type="compositionally biased region" description="Low complexity" evidence="1">
    <location>
        <begin position="1235"/>
        <end position="1246"/>
    </location>
</feature>
<dbReference type="SUPFAM" id="SSF48065">
    <property type="entry name" value="DBL homology domain (DH-domain)"/>
    <property type="match status" value="1"/>
</dbReference>
<dbReference type="PANTHER" id="PTHR45818">
    <property type="entry name" value="PROTEIN VAV"/>
    <property type="match status" value="1"/>
</dbReference>
<dbReference type="PROSITE" id="PS50010">
    <property type="entry name" value="DH_2"/>
    <property type="match status" value="1"/>
</dbReference>
<dbReference type="PANTHER" id="PTHR45818:SF3">
    <property type="entry name" value="PROTEIN VAV"/>
    <property type="match status" value="1"/>
</dbReference>
<feature type="region of interest" description="Disordered" evidence="1">
    <location>
        <begin position="1413"/>
        <end position="1542"/>
    </location>
</feature>
<sequence length="1542" mass="161409">MRAAESPEPLRAPAHGQESPFKPPDPAHVAVRAADSVAEPRPDGLRSHPGDGDGRGGNESGQAGQLGLEIAGSPKGIRVAAGHELAPLAREADDDEGEEPLFMVQKRTRSLAGSTTSSPARSDANTPTKREAKPRPASSYIPASSWTTSLSRLASSNRGSTSSLASSSSPSKRQSKSAAEAADDRSPRSRSASNDEVDSAASSANPSPSVSRRSSTASTRRARPSPTPSFRHSLRLPFLLPSIPASPLPPILSPGLTRSSSSPPVLPAIVSAGPISPSWTIDPPTADLDTDPSKLPSAPTTTSSALPRPPTHPPPALSSFYSRAATSASAPDLSLYASVPPSDSSTSYFPTSTASSPPASTCSPLPLVSAATTTLDEPLSHDPELLVADAEAVRIEEREKVERRQADEKRYHALVELVETERGYLEHLRVLVKVYFQTLPFLTILTVQEVHAIIRNAEQLLELHERIGERIERVEEELGWMAEGEDEGERAKRARKAAGRVASIFNEETPNFALYNDFCARHAEALDITRSIASRQEWEAFERQCAARVTVEAVRRKGDRKPLAATSRQNSMSSFFGAAHLPPVSAPPSSTSPLPFTATPLSTPSHSSGTVPTQASLAASSVPSSAAASATGTRSKLRFVDYAISPVQRVTRYPLVFGQLAKYFADTPEGEAVRQAWEGFKGIAKGVDAAKRAREGEMRTRIVARRMEFSTPLVGGTFCDVLGPTLLVGAMHVVHSGPASTMGSQTGPAGGVGGPGAAGQAAEGVRVKYLGCFLYRSHLVMAKIKKRATYEPREWLPLRLFTIQNMEDGQGPLNHSIRLTFRDHHFDLGALCAGEKAVWLSHLLAAQEETRRLWDTQELDEHGQPTLFDDSVVSSVPISATAVVEASKRKAHSRSASTISVASVFASAASSSASTPAVVHGPLPALPTEFAAIAAATSAAATASIPPVLSTVTPLIPTSPPTAALALMTTPQFYSPSRFSSTASSLLLGRTPSSQRAAVDLRLADVFSEELLSARAQAARDAELESSAAALTGKRLRTISGPKRSMTALTPVLSQSPPMPSTSTLPKMLSATGGRDARRRMSAFELSPSASDRAEFRGAIGFDAAQAAPYQQESPGGALGLANVSAAPAVLHEKERGRWANAMRKAHRSGGGGSRSRPPLPSIDTALAEATSRKRDSSAGPLSAGGSWTRRSGLGKNRDAGGLGGQLRRVASQPSIEASSSKVPLGSVPTMLVQPDTPLLPETPTPASASTAPQRTASPAADVERNNSVSSNASSGTGTQSSSSHTHSSHLIETPPSSIPPSPDFANIELLDPLAAAAAVGKHAAFPSPALHAHGFPFPSSPRWANVSDGVSNVFRLRRRKSTLGLVPPAVPSPSTSDESLTARSPTLAPTVVQTPSSAVKLQRRASTTLSGLFSAKKRAQSSPTLAGPNGYFNSPNNSSPTLPLSGTSSENSSPANSAASTPDQAPTTPEAGAALELAAEPSQSGATSSSVSSVSSSSVSKAKEQGANTSGKEKKAKSGSSLFRNRSRFLFATQHGMTPLS</sequence>
<dbReference type="InterPro" id="IPR011993">
    <property type="entry name" value="PH-like_dom_sf"/>
</dbReference>
<feature type="domain" description="DH" evidence="2">
    <location>
        <begin position="409"/>
        <end position="690"/>
    </location>
</feature>
<feature type="compositionally biased region" description="Polar residues" evidence="1">
    <location>
        <begin position="1052"/>
        <end position="1065"/>
    </location>
</feature>
<feature type="region of interest" description="Disordered" evidence="1">
    <location>
        <begin position="88"/>
        <end position="235"/>
    </location>
</feature>
<dbReference type="InterPro" id="IPR000219">
    <property type="entry name" value="DH_dom"/>
</dbReference>
<dbReference type="EMBL" id="LK052937">
    <property type="protein sequence ID" value="CDR36514.1"/>
    <property type="molecule type" value="Genomic_DNA"/>
</dbReference>
<evidence type="ECO:0000259" key="2">
    <source>
        <dbReference type="PROSITE" id="PS50010"/>
    </source>
</evidence>
<feature type="compositionally biased region" description="Polar residues" evidence="1">
    <location>
        <begin position="1212"/>
        <end position="1222"/>
    </location>
</feature>
<dbReference type="OrthoDB" id="1716625at2759"/>
<protein>
    <submittedName>
        <fullName evidence="3">RHTO0S02e03202g1_1</fullName>
    </submittedName>
</protein>
<feature type="region of interest" description="Disordered" evidence="1">
    <location>
        <begin position="584"/>
        <end position="616"/>
    </location>
</feature>
<feature type="compositionally biased region" description="Low complexity" evidence="1">
    <location>
        <begin position="584"/>
        <end position="605"/>
    </location>
</feature>
<feature type="compositionally biased region" description="Low complexity" evidence="1">
    <location>
        <begin position="1270"/>
        <end position="1286"/>
    </location>
</feature>
<gene>
    <name evidence="3" type="ORF">RHTO0S_02e03202g</name>
</gene>
<feature type="compositionally biased region" description="Low complexity" evidence="1">
    <location>
        <begin position="1471"/>
        <end position="1481"/>
    </location>
</feature>
<dbReference type="Pfam" id="PF00621">
    <property type="entry name" value="RhoGEF"/>
    <property type="match status" value="1"/>
</dbReference>
<dbReference type="SMART" id="SM00325">
    <property type="entry name" value="RhoGEF"/>
    <property type="match status" value="1"/>
</dbReference>
<feature type="region of interest" description="Disordered" evidence="1">
    <location>
        <begin position="1365"/>
        <end position="1400"/>
    </location>
</feature>
<feature type="compositionally biased region" description="Polar residues" evidence="1">
    <location>
        <begin position="1373"/>
        <end position="1385"/>
    </location>
</feature>
<feature type="compositionally biased region" description="Polar residues" evidence="1">
    <location>
        <begin position="111"/>
        <end position="127"/>
    </location>
</feature>
<proteinExistence type="predicted"/>
<feature type="compositionally biased region" description="Polar residues" evidence="1">
    <location>
        <begin position="141"/>
        <end position="150"/>
    </location>
</feature>
<evidence type="ECO:0000313" key="3">
    <source>
        <dbReference type="EMBL" id="CDR36514.1"/>
    </source>
</evidence>
<feature type="compositionally biased region" description="Pro residues" evidence="1">
    <location>
        <begin position="307"/>
        <end position="316"/>
    </location>
</feature>
<dbReference type="SUPFAM" id="SSF50729">
    <property type="entry name" value="PH domain-like"/>
    <property type="match status" value="1"/>
</dbReference>
<feature type="region of interest" description="Disordered" evidence="1">
    <location>
        <begin position="247"/>
        <end position="319"/>
    </location>
</feature>
<dbReference type="Gene3D" id="1.20.900.10">
    <property type="entry name" value="Dbl homology (DH) domain"/>
    <property type="match status" value="2"/>
</dbReference>
<feature type="compositionally biased region" description="Low complexity" evidence="1">
    <location>
        <begin position="1434"/>
        <end position="1463"/>
    </location>
</feature>
<feature type="region of interest" description="Disordered" evidence="1">
    <location>
        <begin position="1050"/>
        <end position="1075"/>
    </location>
</feature>
<feature type="compositionally biased region" description="Polar residues" evidence="1">
    <location>
        <begin position="1247"/>
        <end position="1257"/>
    </location>
</feature>
<feature type="compositionally biased region" description="Low complexity" evidence="1">
    <location>
        <begin position="151"/>
        <end position="180"/>
    </location>
</feature>
<feature type="region of interest" description="Disordered" evidence="1">
    <location>
        <begin position="1"/>
        <end position="71"/>
    </location>
</feature>
<accession>A0A061AP89</accession>
<dbReference type="Gene3D" id="2.30.29.30">
    <property type="entry name" value="Pleckstrin-homology domain (PH domain)/Phosphotyrosine-binding domain (PTB)"/>
    <property type="match status" value="1"/>
</dbReference>
<feature type="region of interest" description="Disordered" evidence="1">
    <location>
        <begin position="1135"/>
        <end position="1304"/>
    </location>
</feature>
<organism evidence="3">
    <name type="scientific">Rhodotorula toruloides</name>
    <name type="common">Yeast</name>
    <name type="synonym">Rhodosporidium toruloides</name>
    <dbReference type="NCBI Taxonomy" id="5286"/>
    <lineage>
        <taxon>Eukaryota</taxon>
        <taxon>Fungi</taxon>
        <taxon>Dikarya</taxon>
        <taxon>Basidiomycota</taxon>
        <taxon>Pucciniomycotina</taxon>
        <taxon>Microbotryomycetes</taxon>
        <taxon>Sporidiobolales</taxon>
        <taxon>Sporidiobolaceae</taxon>
        <taxon>Rhodotorula</taxon>
    </lineage>
</organism>
<reference evidence="3" key="1">
    <citation type="journal article" date="2014" name="Genome Announc.">
        <title>Draft genome sequence of Rhodosporidium toruloides CECT1137, an oleaginous yeast of biotechnological interest.</title>
        <authorList>
            <person name="Morin N."/>
            <person name="Calcas X."/>
            <person name="Devillers H."/>
            <person name="Durrens P."/>
            <person name="Sherman D.J."/>
            <person name="Nicaud J.-M."/>
            <person name="Neuveglise C."/>
        </authorList>
    </citation>
    <scope>NUCLEOTIDE SEQUENCE</scope>
    <source>
        <strain evidence="3">CECT1137</strain>
    </source>
</reference>
<evidence type="ECO:0000256" key="1">
    <source>
        <dbReference type="SAM" id="MobiDB-lite"/>
    </source>
</evidence>
<dbReference type="GO" id="GO:0005737">
    <property type="term" value="C:cytoplasm"/>
    <property type="evidence" value="ECO:0007669"/>
    <property type="project" value="TreeGrafter"/>
</dbReference>
<dbReference type="GO" id="GO:0005085">
    <property type="term" value="F:guanyl-nucleotide exchange factor activity"/>
    <property type="evidence" value="ECO:0007669"/>
    <property type="project" value="InterPro"/>
</dbReference>
<name>A0A061AP89_RHOTO</name>